<reference evidence="2" key="2">
    <citation type="journal article" date="2015" name="Data Brief">
        <title>Shoot transcriptome of the giant reed, Arundo donax.</title>
        <authorList>
            <person name="Barrero R.A."/>
            <person name="Guerrero F.D."/>
            <person name="Moolhuijzen P."/>
            <person name="Goolsby J.A."/>
            <person name="Tidwell J."/>
            <person name="Bellgard S.E."/>
            <person name="Bellgard M.I."/>
        </authorList>
    </citation>
    <scope>NUCLEOTIDE SEQUENCE</scope>
    <source>
        <tissue evidence="2">Shoot tissue taken approximately 20 cm above the soil surface</tissue>
    </source>
</reference>
<accession>A0A0A9CQW1</accession>
<evidence type="ECO:0000313" key="2">
    <source>
        <dbReference type="EMBL" id="JAD75775.1"/>
    </source>
</evidence>
<evidence type="ECO:0000256" key="1">
    <source>
        <dbReference type="SAM" id="MobiDB-lite"/>
    </source>
</evidence>
<reference evidence="2" key="1">
    <citation type="submission" date="2014-09" db="EMBL/GenBank/DDBJ databases">
        <authorList>
            <person name="Magalhaes I.L.F."/>
            <person name="Oliveira U."/>
            <person name="Santos F.R."/>
            <person name="Vidigal T.H.D.A."/>
            <person name="Brescovit A.D."/>
            <person name="Santos A.J."/>
        </authorList>
    </citation>
    <scope>NUCLEOTIDE SEQUENCE</scope>
    <source>
        <tissue evidence="2">Shoot tissue taken approximately 20 cm above the soil surface</tissue>
    </source>
</reference>
<proteinExistence type="predicted"/>
<dbReference type="AlphaFoldDB" id="A0A0A9CQW1"/>
<name>A0A0A9CQW1_ARUDO</name>
<sequence length="63" mass="7128">MLPQVKEGGHLRSCAHTNSQLGKTYYSDFRYRARACEATQNTPYSMHGPILPRKMDQSSVQAI</sequence>
<feature type="region of interest" description="Disordered" evidence="1">
    <location>
        <begin position="42"/>
        <end position="63"/>
    </location>
</feature>
<protein>
    <submittedName>
        <fullName evidence="2">Uncharacterized protein</fullName>
    </submittedName>
</protein>
<organism evidence="2">
    <name type="scientific">Arundo donax</name>
    <name type="common">Giant reed</name>
    <name type="synonym">Donax arundinaceus</name>
    <dbReference type="NCBI Taxonomy" id="35708"/>
    <lineage>
        <taxon>Eukaryota</taxon>
        <taxon>Viridiplantae</taxon>
        <taxon>Streptophyta</taxon>
        <taxon>Embryophyta</taxon>
        <taxon>Tracheophyta</taxon>
        <taxon>Spermatophyta</taxon>
        <taxon>Magnoliopsida</taxon>
        <taxon>Liliopsida</taxon>
        <taxon>Poales</taxon>
        <taxon>Poaceae</taxon>
        <taxon>PACMAD clade</taxon>
        <taxon>Arundinoideae</taxon>
        <taxon>Arundineae</taxon>
        <taxon>Arundo</taxon>
    </lineage>
</organism>
<dbReference type="EMBL" id="GBRH01222120">
    <property type="protein sequence ID" value="JAD75775.1"/>
    <property type="molecule type" value="Transcribed_RNA"/>
</dbReference>